<dbReference type="OrthoDB" id="9784811at2"/>
<reference evidence="2 3" key="1">
    <citation type="submission" date="2005-11" db="EMBL/GenBank/DDBJ databases">
        <title>The complete genome sequence of Lawsonia intracellularis: the causative agent of proliferative enteropathy.</title>
        <authorList>
            <person name="Kaur K."/>
            <person name="Zhang Q."/>
            <person name="Beckler D."/>
            <person name="Munir S."/>
            <person name="Li L."/>
            <person name="Kinsley K."/>
            <person name="Herron L."/>
            <person name="Peterson A."/>
            <person name="May B."/>
            <person name="Singh S."/>
            <person name="Gebhart C."/>
            <person name="Kapur V."/>
        </authorList>
    </citation>
    <scope>NUCLEOTIDE SEQUENCE [LARGE SCALE GENOMIC DNA]</scope>
    <source>
        <strain evidence="2 3">PHE/MN1-00</strain>
    </source>
</reference>
<dbReference type="InterPro" id="IPR011330">
    <property type="entry name" value="Glyco_hydro/deAcase_b/a-brl"/>
</dbReference>
<dbReference type="eggNOG" id="COG2861">
    <property type="taxonomic scope" value="Bacteria"/>
</dbReference>
<gene>
    <name evidence="2" type="ordered locus">LI1122</name>
</gene>
<keyword evidence="3" id="KW-1185">Reference proteome</keyword>
<dbReference type="CDD" id="cd10936">
    <property type="entry name" value="CE4_DAC2"/>
    <property type="match status" value="1"/>
</dbReference>
<name>Q1MPA1_LAWIP</name>
<dbReference type="Proteomes" id="UP000002430">
    <property type="component" value="Chromosome"/>
</dbReference>
<evidence type="ECO:0000313" key="3">
    <source>
        <dbReference type="Proteomes" id="UP000002430"/>
    </source>
</evidence>
<dbReference type="Pfam" id="PF04748">
    <property type="entry name" value="Polysacc_deac_2"/>
    <property type="match status" value="1"/>
</dbReference>
<dbReference type="KEGG" id="lip:LI1122"/>
<dbReference type="SUPFAM" id="SSF88713">
    <property type="entry name" value="Glycoside hydrolase/deacetylase"/>
    <property type="match status" value="1"/>
</dbReference>
<sequence>MSSRLSKYFSKHSIYLLQPYPHMARTILGSGLISLLTAVILSTGYISYQLISTTLHFFQPDKITSLESPKKTLSTLKIPKGQSYRESFLHTDLPYQEKATTSLTNRIRQTDFALMQTFIRLDIHKDRVYPLLTKYYHNKNETYRFQQIKIFLPHSVEYFVTNLQENLEAWADEIKLRACSEHIYKLSINEITTHELIFIPTGEKFIQCPIDEKPRITIVIDDIGESIEAANQLIKLDFPITLSILPHTHYAKSIAMLTHSTGNEVLIHQPMESIQSPYVSAGPGEIHTKMSAEEISNILCKNIEKIPYASGLNNHMGSCFTCNEKGNHTVCKILASKGLFVLDSKTHPSSSFYNIAKGKGLPAYYRTHFIDHGHHTESSILNQLKKAEKYAIEKGQAIVIGHPYPETISALKKWISLRDTSIHIVPLRYQPIYIETVKSDYFSKK</sequence>
<proteinExistence type="predicted"/>
<dbReference type="Gene3D" id="3.20.20.370">
    <property type="entry name" value="Glycoside hydrolase/deacetylase"/>
    <property type="match status" value="1"/>
</dbReference>
<keyword evidence="1" id="KW-0812">Transmembrane</keyword>
<dbReference type="AlphaFoldDB" id="Q1MPA1"/>
<organism evidence="2 3">
    <name type="scientific">Lawsonia intracellularis (strain PHE/MN1-00)</name>
    <dbReference type="NCBI Taxonomy" id="363253"/>
    <lineage>
        <taxon>Bacteria</taxon>
        <taxon>Pseudomonadati</taxon>
        <taxon>Thermodesulfobacteriota</taxon>
        <taxon>Desulfovibrionia</taxon>
        <taxon>Desulfovibrionales</taxon>
        <taxon>Desulfovibrionaceae</taxon>
        <taxon>Lawsonia</taxon>
    </lineage>
</organism>
<feature type="transmembrane region" description="Helical" evidence="1">
    <location>
        <begin position="27"/>
        <end position="48"/>
    </location>
</feature>
<accession>Q1MPA1</accession>
<evidence type="ECO:0000313" key="2">
    <source>
        <dbReference type="EMBL" id="CAJ55176.1"/>
    </source>
</evidence>
<protein>
    <submittedName>
        <fullName evidence="2">Uncharacterized protein conserved in bacteria</fullName>
    </submittedName>
</protein>
<evidence type="ECO:0000256" key="1">
    <source>
        <dbReference type="SAM" id="Phobius"/>
    </source>
</evidence>
<dbReference type="PANTHER" id="PTHR30105:SF2">
    <property type="entry name" value="DIVERGENT POLYSACCHARIDE DEACETYLASE SUPERFAMILY"/>
    <property type="match status" value="1"/>
</dbReference>
<dbReference type="HOGENOM" id="CLU_527536_0_0_7"/>
<keyword evidence="1" id="KW-0472">Membrane</keyword>
<dbReference type="EMBL" id="AM180252">
    <property type="protein sequence ID" value="CAJ55176.1"/>
    <property type="molecule type" value="Genomic_DNA"/>
</dbReference>
<dbReference type="STRING" id="363253.LI1122"/>
<dbReference type="InterPro" id="IPR006837">
    <property type="entry name" value="Divergent_DAC"/>
</dbReference>
<dbReference type="GO" id="GO:0005975">
    <property type="term" value="P:carbohydrate metabolic process"/>
    <property type="evidence" value="ECO:0007669"/>
    <property type="project" value="InterPro"/>
</dbReference>
<keyword evidence="1" id="KW-1133">Transmembrane helix</keyword>
<dbReference type="PANTHER" id="PTHR30105">
    <property type="entry name" value="UNCHARACTERIZED YIBQ-RELATED"/>
    <property type="match status" value="1"/>
</dbReference>